<dbReference type="CDD" id="cd07730">
    <property type="entry name" value="metallo-hydrolase-like_MBL-fold"/>
    <property type="match status" value="1"/>
</dbReference>
<dbReference type="AlphaFoldDB" id="A0A7H0H4S3"/>
<dbReference type="InterPro" id="IPR051013">
    <property type="entry name" value="MBL_superfamily_lactonases"/>
</dbReference>
<dbReference type="SMART" id="SM00849">
    <property type="entry name" value="Lactamase_B"/>
    <property type="match status" value="1"/>
</dbReference>
<dbReference type="Proteomes" id="UP000516117">
    <property type="component" value="Chromosome"/>
</dbReference>
<dbReference type="Gene3D" id="3.60.15.10">
    <property type="entry name" value="Ribonuclease Z/Hydroxyacylglutathione hydrolase-like"/>
    <property type="match status" value="1"/>
</dbReference>
<reference evidence="7 8" key="1">
    <citation type="submission" date="2020-08" db="EMBL/GenBank/DDBJ databases">
        <title>Genome sequence of Tessaracoccus defluvii JCM 17540T.</title>
        <authorList>
            <person name="Hyun D.-W."/>
            <person name="Bae J.-W."/>
        </authorList>
    </citation>
    <scope>NUCLEOTIDE SEQUENCE [LARGE SCALE GENOMIC DNA]</scope>
    <source>
        <strain evidence="7 8">JCM 17540</strain>
    </source>
</reference>
<evidence type="ECO:0000256" key="4">
    <source>
        <dbReference type="ARBA" id="ARBA00022801"/>
    </source>
</evidence>
<dbReference type="SUPFAM" id="SSF56281">
    <property type="entry name" value="Metallo-hydrolase/oxidoreductase"/>
    <property type="match status" value="1"/>
</dbReference>
<dbReference type="InterPro" id="IPR001279">
    <property type="entry name" value="Metallo-B-lactamas"/>
</dbReference>
<accession>A0A7H0H4S3</accession>
<keyword evidence="5" id="KW-0862">Zinc</keyword>
<keyword evidence="3" id="KW-0479">Metal-binding</keyword>
<evidence type="ECO:0000256" key="1">
    <source>
        <dbReference type="ARBA" id="ARBA00001947"/>
    </source>
</evidence>
<evidence type="ECO:0000313" key="7">
    <source>
        <dbReference type="EMBL" id="QNP55539.1"/>
    </source>
</evidence>
<dbReference type="GO" id="GO:0046872">
    <property type="term" value="F:metal ion binding"/>
    <property type="evidence" value="ECO:0007669"/>
    <property type="project" value="UniProtKB-KW"/>
</dbReference>
<evidence type="ECO:0000256" key="5">
    <source>
        <dbReference type="ARBA" id="ARBA00022833"/>
    </source>
</evidence>
<keyword evidence="8" id="KW-1185">Reference proteome</keyword>
<proteinExistence type="inferred from homology"/>
<dbReference type="RefSeq" id="WP_187720669.1">
    <property type="nucleotide sequence ID" value="NZ_BAABBL010000020.1"/>
</dbReference>
<dbReference type="EMBL" id="CP060789">
    <property type="protein sequence ID" value="QNP55539.1"/>
    <property type="molecule type" value="Genomic_DNA"/>
</dbReference>
<dbReference type="InterPro" id="IPR036866">
    <property type="entry name" value="RibonucZ/Hydroxyglut_hydro"/>
</dbReference>
<organism evidence="7 8">
    <name type="scientific">Tessaracoccus defluvii</name>
    <dbReference type="NCBI Taxonomy" id="1285901"/>
    <lineage>
        <taxon>Bacteria</taxon>
        <taxon>Bacillati</taxon>
        <taxon>Actinomycetota</taxon>
        <taxon>Actinomycetes</taxon>
        <taxon>Propionibacteriales</taxon>
        <taxon>Propionibacteriaceae</taxon>
        <taxon>Tessaracoccus</taxon>
    </lineage>
</organism>
<evidence type="ECO:0000256" key="2">
    <source>
        <dbReference type="ARBA" id="ARBA00007749"/>
    </source>
</evidence>
<evidence type="ECO:0000313" key="8">
    <source>
        <dbReference type="Proteomes" id="UP000516117"/>
    </source>
</evidence>
<sequence length="263" mass="27885">MGTLDHFACGTTSHALALLFRGAPRQVRSFPAGAFLYRSPAATVLFDTGYAPDTASAGPAAWLYSRLVPPVVRPGETIDAQLRRAGVDPDEVTHVVLSHAHPDHLGGVRYFPAARFILSAGIAESLAAPRLKEGILRGLLPDWFASAPRTVLTSEAFVPHRIGPLTVPAHDLLGDGSYLIASLPGHARGHVGAVVESRVLLAGDAAWGADLVDEIPAMRCLPRLIQDDAVAYAETAAGLRDFETAGLRVCLAHDAYPEARLLP</sequence>
<feature type="domain" description="Metallo-beta-lactamase" evidence="6">
    <location>
        <begin position="31"/>
        <end position="253"/>
    </location>
</feature>
<comment type="cofactor">
    <cofactor evidence="1">
        <name>Zn(2+)</name>
        <dbReference type="ChEBI" id="CHEBI:29105"/>
    </cofactor>
</comment>
<protein>
    <submittedName>
        <fullName evidence="7">MBL fold metallo-hydrolase</fullName>
    </submittedName>
</protein>
<dbReference type="PANTHER" id="PTHR42978:SF2">
    <property type="entry name" value="102 KBASES UNSTABLE REGION: FROM 1 TO 119443"/>
    <property type="match status" value="1"/>
</dbReference>
<evidence type="ECO:0000256" key="3">
    <source>
        <dbReference type="ARBA" id="ARBA00022723"/>
    </source>
</evidence>
<dbReference type="Pfam" id="PF00753">
    <property type="entry name" value="Lactamase_B"/>
    <property type="match status" value="1"/>
</dbReference>
<dbReference type="KEGG" id="tdf:H9L22_15360"/>
<dbReference type="GO" id="GO:0016787">
    <property type="term" value="F:hydrolase activity"/>
    <property type="evidence" value="ECO:0007669"/>
    <property type="project" value="UniProtKB-KW"/>
</dbReference>
<dbReference type="PANTHER" id="PTHR42978">
    <property type="entry name" value="QUORUM-QUENCHING LACTONASE YTNP-RELATED-RELATED"/>
    <property type="match status" value="1"/>
</dbReference>
<evidence type="ECO:0000259" key="6">
    <source>
        <dbReference type="SMART" id="SM00849"/>
    </source>
</evidence>
<name>A0A7H0H4S3_9ACTN</name>
<keyword evidence="4 7" id="KW-0378">Hydrolase</keyword>
<gene>
    <name evidence="7" type="ORF">H9L22_15360</name>
</gene>
<comment type="similarity">
    <text evidence="2">Belongs to the metallo-beta-lactamase superfamily.</text>
</comment>